<organism evidence="2">
    <name type="scientific">Ditylum brightwellii</name>
    <dbReference type="NCBI Taxonomy" id="49249"/>
    <lineage>
        <taxon>Eukaryota</taxon>
        <taxon>Sar</taxon>
        <taxon>Stramenopiles</taxon>
        <taxon>Ochrophyta</taxon>
        <taxon>Bacillariophyta</taxon>
        <taxon>Mediophyceae</taxon>
        <taxon>Lithodesmiophycidae</taxon>
        <taxon>Lithodesmiales</taxon>
        <taxon>Lithodesmiaceae</taxon>
        <taxon>Ditylum</taxon>
    </lineage>
</organism>
<gene>
    <name evidence="2" type="ORF">DBRI00130_LOCUS3885</name>
</gene>
<evidence type="ECO:0000256" key="1">
    <source>
        <dbReference type="SAM" id="MobiDB-lite"/>
    </source>
</evidence>
<protein>
    <submittedName>
        <fullName evidence="2">Uncharacterized protein</fullName>
    </submittedName>
</protein>
<sequence>MMDSISIMLNPRSMHVKSIHDKQVEEPMVSNETIEVTPFFQETIKHVAIEGMEMGFSNGEQSKICSVPGLTASVVSCDSVDYSVEDADDESLSVPLDFRKEYPLDMDMEFIECLQANNELRDADGELAVSASMDWEADSLYFRSENESRTVGEKTETTNLLRVDQSIPRSHGEAATSDSVPDCDGEGALQRWVDAELVS</sequence>
<accession>A0A7S4VIG9</accession>
<feature type="region of interest" description="Disordered" evidence="1">
    <location>
        <begin position="165"/>
        <end position="186"/>
    </location>
</feature>
<dbReference type="EMBL" id="HBNS01004802">
    <property type="protein sequence ID" value="CAE4585820.1"/>
    <property type="molecule type" value="Transcribed_RNA"/>
</dbReference>
<name>A0A7S4VIG9_9STRA</name>
<proteinExistence type="predicted"/>
<reference evidence="2" key="1">
    <citation type="submission" date="2021-01" db="EMBL/GenBank/DDBJ databases">
        <authorList>
            <person name="Corre E."/>
            <person name="Pelletier E."/>
            <person name="Niang G."/>
            <person name="Scheremetjew M."/>
            <person name="Finn R."/>
            <person name="Kale V."/>
            <person name="Holt S."/>
            <person name="Cochrane G."/>
            <person name="Meng A."/>
            <person name="Brown T."/>
            <person name="Cohen L."/>
        </authorList>
    </citation>
    <scope>NUCLEOTIDE SEQUENCE</scope>
    <source>
        <strain evidence="2">GSO104</strain>
    </source>
</reference>
<dbReference type="AlphaFoldDB" id="A0A7S4VIG9"/>
<evidence type="ECO:0000313" key="2">
    <source>
        <dbReference type="EMBL" id="CAE4585820.1"/>
    </source>
</evidence>